<feature type="chain" id="PRO_5020503102" evidence="1">
    <location>
        <begin position="21"/>
        <end position="296"/>
    </location>
</feature>
<evidence type="ECO:0000256" key="1">
    <source>
        <dbReference type="SAM" id="SignalP"/>
    </source>
</evidence>
<name>A0A4R3KX52_9SPHI</name>
<reference evidence="2 3" key="1">
    <citation type="submission" date="2019-03" db="EMBL/GenBank/DDBJ databases">
        <title>Genomic Encyclopedia of Type Strains, Phase IV (KMG-IV): sequencing the most valuable type-strain genomes for metagenomic binning, comparative biology and taxonomic classification.</title>
        <authorList>
            <person name="Goeker M."/>
        </authorList>
    </citation>
    <scope>NUCLEOTIDE SEQUENCE [LARGE SCALE GENOMIC DNA]</scope>
    <source>
        <strain evidence="2 3">DSM 21100</strain>
    </source>
</reference>
<dbReference type="AlphaFoldDB" id="A0A4R3KX52"/>
<comment type="caution">
    <text evidence="2">The sequence shown here is derived from an EMBL/GenBank/DDBJ whole genome shotgun (WGS) entry which is preliminary data.</text>
</comment>
<dbReference type="OrthoDB" id="1495718at2"/>
<evidence type="ECO:0000313" key="2">
    <source>
        <dbReference type="EMBL" id="TCS89998.1"/>
    </source>
</evidence>
<gene>
    <name evidence="2" type="ORF">EDD80_101196</name>
</gene>
<protein>
    <submittedName>
        <fullName evidence="2">DUF3078 family protein</fullName>
    </submittedName>
</protein>
<dbReference type="InterPro" id="IPR021428">
    <property type="entry name" value="DUF3078"/>
</dbReference>
<dbReference type="RefSeq" id="WP_132127469.1">
    <property type="nucleotide sequence ID" value="NZ_CP042432.1"/>
</dbReference>
<keyword evidence="1" id="KW-0732">Signal</keyword>
<dbReference type="Proteomes" id="UP000295807">
    <property type="component" value="Unassembled WGS sequence"/>
</dbReference>
<proteinExistence type="predicted"/>
<evidence type="ECO:0000313" key="3">
    <source>
        <dbReference type="Proteomes" id="UP000295807"/>
    </source>
</evidence>
<sequence>MKKALFPFVFFSFLINLSFAQEADTSWKVSGVHNLLFNQASFSHWSAGGQNSLALNALFDYNFNYKKGKWNWDTKAKAGYGISNIDEFGWRKSEDILSINSFLGHQFSEYWLYSFFLDFQSQFAPGYNYADDGSRTLISKPFAPAFIQFGPGVGYKRSNNFYFNISPAASKLIVVTDDFLASQGAFGVDTGQTLNYQFGANAMAYLKFDVVKNVTLENKLVLFSNYLENPGNVDIDNQLNLNMKINDYLTTYFGLQLIYDDDVLLPLSDAADNTEFGPHLQFKQLFGAGFTFKFPK</sequence>
<accession>A0A4R3KX52</accession>
<organism evidence="2 3">
    <name type="scientific">Anseongella ginsenosidimutans</name>
    <dbReference type="NCBI Taxonomy" id="496056"/>
    <lineage>
        <taxon>Bacteria</taxon>
        <taxon>Pseudomonadati</taxon>
        <taxon>Bacteroidota</taxon>
        <taxon>Sphingobacteriia</taxon>
        <taxon>Sphingobacteriales</taxon>
        <taxon>Sphingobacteriaceae</taxon>
        <taxon>Anseongella</taxon>
    </lineage>
</organism>
<dbReference type="Pfam" id="PF11276">
    <property type="entry name" value="DUF3078"/>
    <property type="match status" value="1"/>
</dbReference>
<feature type="signal peptide" evidence="1">
    <location>
        <begin position="1"/>
        <end position="20"/>
    </location>
</feature>
<dbReference type="EMBL" id="SMAD01000001">
    <property type="protein sequence ID" value="TCS89998.1"/>
    <property type="molecule type" value="Genomic_DNA"/>
</dbReference>
<keyword evidence="3" id="KW-1185">Reference proteome</keyword>